<dbReference type="Gene3D" id="3.40.50.300">
    <property type="entry name" value="P-loop containing nucleotide triphosphate hydrolases"/>
    <property type="match status" value="1"/>
</dbReference>
<evidence type="ECO:0000256" key="2">
    <source>
        <dbReference type="ARBA" id="ARBA00005417"/>
    </source>
</evidence>
<keyword evidence="8" id="KW-0472">Membrane</keyword>
<dbReference type="AlphaFoldDB" id="A0A7C4BBY8"/>
<name>A0A7C4BBY8_9CREN</name>
<evidence type="ECO:0000313" key="10">
    <source>
        <dbReference type="EMBL" id="HGI87611.1"/>
    </source>
</evidence>
<evidence type="ECO:0000256" key="7">
    <source>
        <dbReference type="ARBA" id="ARBA00022970"/>
    </source>
</evidence>
<dbReference type="GO" id="GO:0005886">
    <property type="term" value="C:plasma membrane"/>
    <property type="evidence" value="ECO:0007669"/>
    <property type="project" value="UniProtKB-SubCell"/>
</dbReference>
<dbReference type="InterPro" id="IPR030679">
    <property type="entry name" value="ABC_ATPase_HisP-typ"/>
</dbReference>
<dbReference type="EMBL" id="DTFF01000040">
    <property type="protein sequence ID" value="HGI87611.1"/>
    <property type="molecule type" value="Genomic_DNA"/>
</dbReference>
<sequence length="255" mass="28758">MVSKLLVVEDLWKFIDGKPVLRGVTFDVNEGETKVILGPSGAGKSTLLRCINLLIMPDRGKIVFDGEDVLRKRDIHSIRSKIGFVFQHFNLFSHMTALENVTLGLTKVKKLSKHEAEKKAKEALIAVGITEELWNKYPAQLSGGQQQRVAIARALAMEPKLILFDEPTSALDPELIWEVLNVMEKLAKAKMTMIVVTHEIGFAMRVANEVLFLDNGVILERGAPEQVILSPCNERVRRFMDRMKYVYNVDKGYAH</sequence>
<dbReference type="GO" id="GO:0015424">
    <property type="term" value="F:ABC-type amino acid transporter activity"/>
    <property type="evidence" value="ECO:0007669"/>
    <property type="project" value="InterPro"/>
</dbReference>
<comment type="similarity">
    <text evidence="2">Belongs to the ABC transporter superfamily.</text>
</comment>
<dbReference type="PROSITE" id="PS00211">
    <property type="entry name" value="ABC_TRANSPORTER_1"/>
    <property type="match status" value="1"/>
</dbReference>
<evidence type="ECO:0000256" key="5">
    <source>
        <dbReference type="ARBA" id="ARBA00022741"/>
    </source>
</evidence>
<dbReference type="SMART" id="SM00382">
    <property type="entry name" value="AAA"/>
    <property type="match status" value="1"/>
</dbReference>
<dbReference type="InterPro" id="IPR050086">
    <property type="entry name" value="MetN_ABC_transporter-like"/>
</dbReference>
<protein>
    <submittedName>
        <fullName evidence="10">Amino acid ABC transporter ATP-binding protein</fullName>
    </submittedName>
</protein>
<reference evidence="10" key="1">
    <citation type="journal article" date="2020" name="mSystems">
        <title>Genome- and Community-Level Interaction Insights into Carbon Utilization and Element Cycling Functions of Hydrothermarchaeota in Hydrothermal Sediment.</title>
        <authorList>
            <person name="Zhou Z."/>
            <person name="Liu Y."/>
            <person name="Xu W."/>
            <person name="Pan J."/>
            <person name="Luo Z.H."/>
            <person name="Li M."/>
        </authorList>
    </citation>
    <scope>NUCLEOTIDE SEQUENCE [LARGE SCALE GENOMIC DNA]</scope>
    <source>
        <strain evidence="10">SpSt-732</strain>
    </source>
</reference>
<keyword evidence="7" id="KW-0029">Amino-acid transport</keyword>
<dbReference type="SUPFAM" id="SSF52540">
    <property type="entry name" value="P-loop containing nucleoside triphosphate hydrolases"/>
    <property type="match status" value="1"/>
</dbReference>
<keyword evidence="5" id="KW-0547">Nucleotide-binding</keyword>
<keyword evidence="3" id="KW-0813">Transport</keyword>
<dbReference type="PANTHER" id="PTHR43166:SF9">
    <property type="entry name" value="GLUTAMATE_ASPARTATE IMPORT ATP-BINDING PROTEIN GLTL"/>
    <property type="match status" value="1"/>
</dbReference>
<organism evidence="10">
    <name type="scientific">Ignisphaera aggregans</name>
    <dbReference type="NCBI Taxonomy" id="334771"/>
    <lineage>
        <taxon>Archaea</taxon>
        <taxon>Thermoproteota</taxon>
        <taxon>Thermoprotei</taxon>
        <taxon>Desulfurococcales</taxon>
        <taxon>Desulfurococcaceae</taxon>
        <taxon>Ignisphaera</taxon>
    </lineage>
</organism>
<dbReference type="GO" id="GO:0005524">
    <property type="term" value="F:ATP binding"/>
    <property type="evidence" value="ECO:0007669"/>
    <property type="project" value="UniProtKB-KW"/>
</dbReference>
<evidence type="ECO:0000256" key="3">
    <source>
        <dbReference type="ARBA" id="ARBA00022448"/>
    </source>
</evidence>
<dbReference type="PROSITE" id="PS50893">
    <property type="entry name" value="ABC_TRANSPORTER_2"/>
    <property type="match status" value="1"/>
</dbReference>
<evidence type="ECO:0000259" key="9">
    <source>
        <dbReference type="PROSITE" id="PS50893"/>
    </source>
</evidence>
<gene>
    <name evidence="10" type="ORF">ENV14_04375</name>
</gene>
<dbReference type="InterPro" id="IPR003593">
    <property type="entry name" value="AAA+_ATPase"/>
</dbReference>
<dbReference type="InterPro" id="IPR003439">
    <property type="entry name" value="ABC_transporter-like_ATP-bd"/>
</dbReference>
<dbReference type="InterPro" id="IPR027417">
    <property type="entry name" value="P-loop_NTPase"/>
</dbReference>
<comment type="subcellular location">
    <subcellularLocation>
        <location evidence="1">Cell membrane</location>
        <topology evidence="1">Peripheral membrane protein</topology>
    </subcellularLocation>
</comment>
<evidence type="ECO:0000256" key="1">
    <source>
        <dbReference type="ARBA" id="ARBA00004202"/>
    </source>
</evidence>
<comment type="caution">
    <text evidence="10">The sequence shown here is derived from an EMBL/GenBank/DDBJ whole genome shotgun (WGS) entry which is preliminary data.</text>
</comment>
<evidence type="ECO:0000256" key="4">
    <source>
        <dbReference type="ARBA" id="ARBA00022475"/>
    </source>
</evidence>
<dbReference type="CDD" id="cd03262">
    <property type="entry name" value="ABC_HisP_GlnQ"/>
    <property type="match status" value="1"/>
</dbReference>
<dbReference type="GO" id="GO:0016887">
    <property type="term" value="F:ATP hydrolysis activity"/>
    <property type="evidence" value="ECO:0007669"/>
    <property type="project" value="InterPro"/>
</dbReference>
<dbReference type="PIRSF" id="PIRSF039085">
    <property type="entry name" value="ABC_ATPase_HisP"/>
    <property type="match status" value="1"/>
</dbReference>
<dbReference type="InterPro" id="IPR017871">
    <property type="entry name" value="ABC_transporter-like_CS"/>
</dbReference>
<proteinExistence type="inferred from homology"/>
<keyword evidence="6 10" id="KW-0067">ATP-binding</keyword>
<feature type="domain" description="ABC transporter" evidence="9">
    <location>
        <begin position="6"/>
        <end position="240"/>
    </location>
</feature>
<dbReference type="PANTHER" id="PTHR43166">
    <property type="entry name" value="AMINO ACID IMPORT ATP-BINDING PROTEIN"/>
    <property type="match status" value="1"/>
</dbReference>
<evidence type="ECO:0000256" key="8">
    <source>
        <dbReference type="ARBA" id="ARBA00023136"/>
    </source>
</evidence>
<evidence type="ECO:0000256" key="6">
    <source>
        <dbReference type="ARBA" id="ARBA00022840"/>
    </source>
</evidence>
<accession>A0A7C4BBY8</accession>
<keyword evidence="4" id="KW-1003">Cell membrane</keyword>
<dbReference type="Pfam" id="PF00005">
    <property type="entry name" value="ABC_tran"/>
    <property type="match status" value="1"/>
</dbReference>